<name>A0A6V7UXM3_MELEN</name>
<comment type="caution">
    <text evidence="2">The sequence shown here is derived from an EMBL/GenBank/DDBJ whole genome shotgun (WGS) entry which is preliminary data.</text>
</comment>
<feature type="compositionally biased region" description="Low complexity" evidence="1">
    <location>
        <begin position="305"/>
        <end position="315"/>
    </location>
</feature>
<dbReference type="AlphaFoldDB" id="A0A6V7UXM3"/>
<proteinExistence type="predicted"/>
<feature type="region of interest" description="Disordered" evidence="1">
    <location>
        <begin position="276"/>
        <end position="315"/>
    </location>
</feature>
<dbReference type="OrthoDB" id="10002886at2759"/>
<feature type="region of interest" description="Disordered" evidence="1">
    <location>
        <begin position="536"/>
        <end position="567"/>
    </location>
</feature>
<gene>
    <name evidence="2" type="ORF">MENT_LOCUS18010</name>
</gene>
<evidence type="ECO:0000256" key="1">
    <source>
        <dbReference type="SAM" id="MobiDB-lite"/>
    </source>
</evidence>
<accession>A0A6V7UXM3</accession>
<dbReference type="EMBL" id="CAJEWN010000119">
    <property type="protein sequence ID" value="CAD2166664.1"/>
    <property type="molecule type" value="Genomic_DNA"/>
</dbReference>
<dbReference type="Proteomes" id="UP000580250">
    <property type="component" value="Unassembled WGS sequence"/>
</dbReference>
<sequence length="818" mass="92459">METVLNKLGNQPDLKSINGLLEAIQQAKKNLKEPPSQCHPFEKRQNCINCFSIALASKRSKLAAISFEGIQIILRDNADFGSEDHTPEGQSRAEQLISLLFDIPQWHESPSNQCQALTVLVQLLSSTEISIGLKDVLNGIEICEQVFSVAAAHANSVRPAARAALTQFLNSYVQNRLAISFEEEEQTEHIGARMDITALISELVARMVGRSTVERALGKENDLVQKQQPLLLPLDALISILSALEPSILERHRPLFNSIKGELLPAIICYLHASGRKSSPNPECSDPTPIPKTSLLSRVGRKQLSSDTSNTNSPSSAIISPTAKIALEGAESARSFNHVVEQLLRLFTPLALSSVNSDPNEIFVLTEELWRSALLVPPISRRTEAIRLIKRRCTDQNSFGEFLQLNCASGKDSFWLYLIECLEECCCCSNNDKMAIEVLRTLAALFCAMNQLEAVTFPSSFYSLLSQKEENKDENEDEANKKENFEDYKTNNNFLNKFVEQFPLWLNCSSNFELDSKLRVFAIEIVQENLSEAIKEEEFENSRRSSPASTPEDSDTEREERGENKDLNIARSEMQEYMFLVALIYELNVLFEDDNWIRTRMNLTQEINSSTKIQHFPILEFVQTNSSINQQLIKQIMNKLKQNKNVNENKLKINSILNLFEEDPIKQKSEDNEQKINNLLVSRWLRLRLRSCWSSIQRILNQFPVGKGEVTGLAIGEDVRIATVEALNSFIPLAIKLGLIPELFWIFEQISERVCVLEDLRELTQKTNSSNKNIIGGQDIKCVRRFINRPELLAMQGIVENSIQALKIVPNVAKHVVR</sequence>
<organism evidence="2 3">
    <name type="scientific">Meloidogyne enterolobii</name>
    <name type="common">Root-knot nematode worm</name>
    <name type="synonym">Meloidogyne mayaguensis</name>
    <dbReference type="NCBI Taxonomy" id="390850"/>
    <lineage>
        <taxon>Eukaryota</taxon>
        <taxon>Metazoa</taxon>
        <taxon>Ecdysozoa</taxon>
        <taxon>Nematoda</taxon>
        <taxon>Chromadorea</taxon>
        <taxon>Rhabditida</taxon>
        <taxon>Tylenchina</taxon>
        <taxon>Tylenchomorpha</taxon>
        <taxon>Tylenchoidea</taxon>
        <taxon>Meloidogynidae</taxon>
        <taxon>Meloidogyninae</taxon>
        <taxon>Meloidogyne</taxon>
    </lineage>
</organism>
<feature type="compositionally biased region" description="Basic and acidic residues" evidence="1">
    <location>
        <begin position="558"/>
        <end position="567"/>
    </location>
</feature>
<reference evidence="2 3" key="1">
    <citation type="submission" date="2020-08" db="EMBL/GenBank/DDBJ databases">
        <authorList>
            <person name="Koutsovoulos G."/>
            <person name="Danchin GJ E."/>
        </authorList>
    </citation>
    <scope>NUCLEOTIDE SEQUENCE [LARGE SCALE GENOMIC DNA]</scope>
</reference>
<evidence type="ECO:0000313" key="3">
    <source>
        <dbReference type="Proteomes" id="UP000580250"/>
    </source>
</evidence>
<evidence type="ECO:0000313" key="2">
    <source>
        <dbReference type="EMBL" id="CAD2166664.1"/>
    </source>
</evidence>
<protein>
    <submittedName>
        <fullName evidence="2">Uncharacterized protein</fullName>
    </submittedName>
</protein>